<sequence length="130" mass="14469">MTHNHEHHEKGQVCTDGCCDTHDSKSVANASAYTCPMHPEIMQDKPGMCPECGMQLVPTKNKKVVAKHDGHGKHAGHSTSMFFRKFWISLVLTIPVVLYANVVETIFKWSPPTFPGSDYLPLILGSIVFF</sequence>
<evidence type="ECO:0000256" key="1">
    <source>
        <dbReference type="SAM" id="Phobius"/>
    </source>
</evidence>
<dbReference type="InterPro" id="IPR045800">
    <property type="entry name" value="HMBD"/>
</dbReference>
<gene>
    <name evidence="3" type="ORF">COU33_03140</name>
</gene>
<feature type="transmembrane region" description="Helical" evidence="1">
    <location>
        <begin position="86"/>
        <end position="107"/>
    </location>
</feature>
<evidence type="ECO:0000259" key="2">
    <source>
        <dbReference type="Pfam" id="PF19335"/>
    </source>
</evidence>
<comment type="caution">
    <text evidence="3">The sequence shown here is derived from an EMBL/GenBank/DDBJ whole genome shotgun (WGS) entry which is preliminary data.</text>
</comment>
<accession>A0A2M6W0X0</accession>
<protein>
    <recommendedName>
        <fullName evidence="2">Heavy metal binding domain-containing protein</fullName>
    </recommendedName>
</protein>
<organism evidence="3 4">
    <name type="scientific">Candidatus Magasanikbacteria bacterium CG10_big_fil_rev_8_21_14_0_10_43_6</name>
    <dbReference type="NCBI Taxonomy" id="1974650"/>
    <lineage>
        <taxon>Bacteria</taxon>
        <taxon>Candidatus Magasanikiibacteriota</taxon>
    </lineage>
</organism>
<evidence type="ECO:0000313" key="3">
    <source>
        <dbReference type="EMBL" id="PIT86446.1"/>
    </source>
</evidence>
<dbReference type="AlphaFoldDB" id="A0A2M6W0X0"/>
<dbReference type="GO" id="GO:0046872">
    <property type="term" value="F:metal ion binding"/>
    <property type="evidence" value="ECO:0007669"/>
    <property type="project" value="InterPro"/>
</dbReference>
<dbReference type="Pfam" id="PF19335">
    <property type="entry name" value="HMBD"/>
    <property type="match status" value="1"/>
</dbReference>
<keyword evidence="1" id="KW-0472">Membrane</keyword>
<proteinExistence type="predicted"/>
<reference evidence="4" key="1">
    <citation type="submission" date="2017-09" db="EMBL/GenBank/DDBJ databases">
        <title>Depth-based differentiation of microbial function through sediment-hosted aquifers and enrichment of novel symbionts in the deep terrestrial subsurface.</title>
        <authorList>
            <person name="Probst A.J."/>
            <person name="Ladd B."/>
            <person name="Jarett J.K."/>
            <person name="Geller-Mcgrath D.E."/>
            <person name="Sieber C.M.K."/>
            <person name="Emerson J.B."/>
            <person name="Anantharaman K."/>
            <person name="Thomas B.C."/>
            <person name="Malmstrom R."/>
            <person name="Stieglmeier M."/>
            <person name="Klingl A."/>
            <person name="Woyke T."/>
            <person name="Ryan C.M."/>
            <person name="Banfield J.F."/>
        </authorList>
    </citation>
    <scope>NUCLEOTIDE SEQUENCE [LARGE SCALE GENOMIC DNA]</scope>
</reference>
<keyword evidence="1" id="KW-1133">Transmembrane helix</keyword>
<dbReference type="Proteomes" id="UP000229362">
    <property type="component" value="Unassembled WGS sequence"/>
</dbReference>
<feature type="domain" description="Heavy metal binding" evidence="2">
    <location>
        <begin position="33"/>
        <end position="59"/>
    </location>
</feature>
<feature type="non-terminal residue" evidence="3">
    <location>
        <position position="130"/>
    </location>
</feature>
<name>A0A2M6W0X0_9BACT</name>
<dbReference type="EMBL" id="PFBZ01000137">
    <property type="protein sequence ID" value="PIT86446.1"/>
    <property type="molecule type" value="Genomic_DNA"/>
</dbReference>
<evidence type="ECO:0000313" key="4">
    <source>
        <dbReference type="Proteomes" id="UP000229362"/>
    </source>
</evidence>
<keyword evidence="1" id="KW-0812">Transmembrane</keyword>